<sequence length="155" mass="16522">MQIDYKFDSAPLDEAVKRLVVLGQDMTPITRAISAVLASESENAFDREKDPATGQSWPALTDKYRERLERLGKNGKMLQRSMGGLAMSLTPDFDAVSATIGTNKVYGALMQSGGTSGMPPGPSAVPARPYMGLSPEGVTQIVDIINETLSKASNG</sequence>
<evidence type="ECO:0000313" key="1">
    <source>
        <dbReference type="EMBL" id="GKX57621.1"/>
    </source>
</evidence>
<dbReference type="EMBL" id="BRLH01000020">
    <property type="protein sequence ID" value="GKX57621.1"/>
    <property type="molecule type" value="Genomic_DNA"/>
</dbReference>
<keyword evidence="2" id="KW-1185">Reference proteome</keyword>
<organism evidence="1 2">
    <name type="scientific">Leminorella grimontii</name>
    <dbReference type="NCBI Taxonomy" id="82981"/>
    <lineage>
        <taxon>Bacteria</taxon>
        <taxon>Pseudomonadati</taxon>
        <taxon>Pseudomonadota</taxon>
        <taxon>Gammaproteobacteria</taxon>
        <taxon>Enterobacterales</taxon>
        <taxon>Budviciaceae</taxon>
        <taxon>Leminorella</taxon>
    </lineage>
</organism>
<protein>
    <submittedName>
        <fullName evidence="1">Phage virion morphogenesis protein</fullName>
    </submittedName>
</protein>
<dbReference type="NCBIfam" id="TIGR01635">
    <property type="entry name" value="tail_comp_S"/>
    <property type="match status" value="1"/>
</dbReference>
<comment type="caution">
    <text evidence="1">The sequence shown here is derived from an EMBL/GenBank/DDBJ whole genome shotgun (WGS) entry which is preliminary data.</text>
</comment>
<accession>A0AAV5N695</accession>
<name>A0AAV5N695_9GAMM</name>
<dbReference type="Pfam" id="PF05069">
    <property type="entry name" value="Phage_tail_S"/>
    <property type="match status" value="1"/>
</dbReference>
<reference evidence="1" key="1">
    <citation type="submission" date="2022-06" db="EMBL/GenBank/DDBJ databases">
        <title>Draft genome sequences of Leminorella grimontii str. JCM5902.</title>
        <authorList>
            <person name="Wakabayashi Y."/>
            <person name="Kojima K."/>
        </authorList>
    </citation>
    <scope>NUCLEOTIDE SEQUENCE</scope>
    <source>
        <strain evidence="1">JCM 5902</strain>
    </source>
</reference>
<proteinExistence type="predicted"/>
<dbReference type="InterPro" id="IPR006522">
    <property type="entry name" value="Phage_virion_morphogenesis"/>
</dbReference>
<dbReference type="Proteomes" id="UP001058124">
    <property type="component" value="Unassembled WGS sequence"/>
</dbReference>
<dbReference type="AlphaFoldDB" id="A0AAV5N695"/>
<dbReference type="RefSeq" id="WP_036038244.1">
    <property type="nucleotide sequence ID" value="NZ_BRLH01000020.1"/>
</dbReference>
<gene>
    <name evidence="1" type="ORF">SOASR030_37330</name>
</gene>
<evidence type="ECO:0000313" key="2">
    <source>
        <dbReference type="Proteomes" id="UP001058124"/>
    </source>
</evidence>